<evidence type="ECO:0000313" key="3">
    <source>
        <dbReference type="Proteomes" id="UP000053328"/>
    </source>
</evidence>
<dbReference type="EMBL" id="KN847492">
    <property type="protein sequence ID" value="KIW20314.1"/>
    <property type="molecule type" value="Genomic_DNA"/>
</dbReference>
<gene>
    <name evidence="2" type="ORF">PV08_00889</name>
</gene>
<feature type="signal peptide" evidence="1">
    <location>
        <begin position="1"/>
        <end position="20"/>
    </location>
</feature>
<evidence type="ECO:0000313" key="2">
    <source>
        <dbReference type="EMBL" id="KIW20314.1"/>
    </source>
</evidence>
<accession>A0A0D2C9Q4</accession>
<keyword evidence="3" id="KW-1185">Reference proteome</keyword>
<organism evidence="2 3">
    <name type="scientific">Exophiala spinifera</name>
    <dbReference type="NCBI Taxonomy" id="91928"/>
    <lineage>
        <taxon>Eukaryota</taxon>
        <taxon>Fungi</taxon>
        <taxon>Dikarya</taxon>
        <taxon>Ascomycota</taxon>
        <taxon>Pezizomycotina</taxon>
        <taxon>Eurotiomycetes</taxon>
        <taxon>Chaetothyriomycetidae</taxon>
        <taxon>Chaetothyriales</taxon>
        <taxon>Herpotrichiellaceae</taxon>
        <taxon>Exophiala</taxon>
    </lineage>
</organism>
<protein>
    <submittedName>
        <fullName evidence="2">Uncharacterized protein</fullName>
    </submittedName>
</protein>
<dbReference type="AlphaFoldDB" id="A0A0D2C9Q4"/>
<sequence length="118" mass="13161">MKPIIYISLFLAAGLDMTATARPLHYHYTQTHGRDEVAPYKLNQDHGRRHVTISTYHNNQNHGRDVTESINIRELQVDGGSSSSSSSHATFSSIVRHFWSLGGPDGIVTSVSHIFDRS</sequence>
<reference evidence="2 3" key="1">
    <citation type="submission" date="2015-01" db="EMBL/GenBank/DDBJ databases">
        <title>The Genome Sequence of Exophiala spinifera CBS89968.</title>
        <authorList>
            <consortium name="The Broad Institute Genomics Platform"/>
            <person name="Cuomo C."/>
            <person name="de Hoog S."/>
            <person name="Gorbushina A."/>
            <person name="Stielow B."/>
            <person name="Teixiera M."/>
            <person name="Abouelleil A."/>
            <person name="Chapman S.B."/>
            <person name="Priest M."/>
            <person name="Young S.K."/>
            <person name="Wortman J."/>
            <person name="Nusbaum C."/>
            <person name="Birren B."/>
        </authorList>
    </citation>
    <scope>NUCLEOTIDE SEQUENCE [LARGE SCALE GENOMIC DNA]</scope>
    <source>
        <strain evidence="2 3">CBS 89968</strain>
    </source>
</reference>
<name>A0A0D2C9Q4_9EURO</name>
<keyword evidence="1" id="KW-0732">Signal</keyword>
<dbReference type="Proteomes" id="UP000053328">
    <property type="component" value="Unassembled WGS sequence"/>
</dbReference>
<dbReference type="GeneID" id="27327972"/>
<dbReference type="RefSeq" id="XP_016240530.1">
    <property type="nucleotide sequence ID" value="XM_016375254.1"/>
</dbReference>
<proteinExistence type="predicted"/>
<dbReference type="VEuPathDB" id="FungiDB:PV08_00889"/>
<feature type="chain" id="PRO_5002255056" evidence="1">
    <location>
        <begin position="21"/>
        <end position="118"/>
    </location>
</feature>
<dbReference type="HOGENOM" id="CLU_2073172_0_0_1"/>
<evidence type="ECO:0000256" key="1">
    <source>
        <dbReference type="SAM" id="SignalP"/>
    </source>
</evidence>